<dbReference type="GeneID" id="13037030"/>
<dbReference type="EMBL" id="CP003651">
    <property type="protein sequence ID" value="AFL95919.1"/>
    <property type="molecule type" value="Genomic_DNA"/>
</dbReference>
<dbReference type="Pfam" id="PF00400">
    <property type="entry name" value="WD40"/>
    <property type="match status" value="1"/>
</dbReference>
<dbReference type="InterPro" id="IPR015943">
    <property type="entry name" value="WD40/YVTN_repeat-like_dom_sf"/>
</dbReference>
<dbReference type="InterPro" id="IPR001680">
    <property type="entry name" value="WD40_rpt"/>
</dbReference>
<name>I3ZW35_THECF</name>
<dbReference type="RefSeq" id="WP_014789550.1">
    <property type="nucleotide sequence ID" value="NC_018015.1"/>
</dbReference>
<dbReference type="Gene3D" id="2.130.10.10">
    <property type="entry name" value="YVTN repeat-like/Quinoprotein amine dehydrogenase"/>
    <property type="match status" value="2"/>
</dbReference>
<keyword evidence="1" id="KW-1133">Transmembrane helix</keyword>
<dbReference type="Pfam" id="PF08308">
    <property type="entry name" value="PEGA"/>
    <property type="match status" value="3"/>
</dbReference>
<evidence type="ECO:0000259" key="2">
    <source>
        <dbReference type="Pfam" id="PF08308"/>
    </source>
</evidence>
<dbReference type="STRING" id="163003.CL1_1722"/>
<organism evidence="4 5">
    <name type="scientific">Thermococcus cleftensis (strain DSM 27260 / KACC 17922 / CL1)</name>
    <dbReference type="NCBI Taxonomy" id="163003"/>
    <lineage>
        <taxon>Archaea</taxon>
        <taxon>Methanobacteriati</taxon>
        <taxon>Methanobacteriota</taxon>
        <taxon>Thermococci</taxon>
        <taxon>Thermococcales</taxon>
        <taxon>Thermococcaceae</taxon>
        <taxon>Thermococcus</taxon>
    </lineage>
</organism>
<sequence length="678" mass="74501">MKWRTAFIIGIVLISLLGTAHAEASAPQITPEWTYTVNTEVYAIKVGPNGQYVVAGGKNGRIYYFSWDGRPIWDYLTGGFIASLDIAKDGKNIVAAVGYDTNRDGSPEYGKIIYLDDRKHVLWTYTSQTKEFFSSVSAGQDRIYVGSEGKIIRFSYTGSRIATNLVGVDLPEVDAYGNYLAVSHSPWFYRRDDNEYSKLFLFSGTFLKSTREFDDAVVGTAISEKYYAAVTGLHLDPSGKWTGSGNYYAYLYRLSGEFVWRYKLDAPAFDVDITPSGNIIAVGDTGGNVYVFNENGYLLWKGNVGSPVYAVALSQDGNYLAVGTKDGTVALFRVPGVIQILTDPSDAQVYLMENGEYTRIGKTPVAFAVLPGTYAVKVAKEYYHTKVVEVSVSPGDVVKEYISLPLANGTINVYSNVDGAQVVIDGIPVGKTPLLNYTIPAGDHNVTVRANGFCGDYREEVSINSPTPVAVTARLEPCPAKLEINEPSGAEVYVDGAYYGTAPTSISIQPGSYEVVLKKEGRKDYTTTVSLGPGETRELLPNMQVDPVYYGVRAAAGIAVLIVLLLLVKAYRGYRFRTSYKELLAMIDSAKRKNVPEEAGEILEVLEGKRKAVEEAYHRRDRKGLERLRKEIAAEVQRVIELSGQYRNMKERISRDIMSLLNQPTAGGPSEGEGGNEE</sequence>
<proteinExistence type="predicted"/>
<evidence type="ECO:0000259" key="3">
    <source>
        <dbReference type="Pfam" id="PF12894"/>
    </source>
</evidence>
<dbReference type="Proteomes" id="UP000006064">
    <property type="component" value="Chromosome"/>
</dbReference>
<evidence type="ECO:0000256" key="1">
    <source>
        <dbReference type="SAM" id="Phobius"/>
    </source>
</evidence>
<dbReference type="SMART" id="SM00320">
    <property type="entry name" value="WD40"/>
    <property type="match status" value="3"/>
</dbReference>
<feature type="domain" description="PEGA" evidence="2">
    <location>
        <begin position="409"/>
        <end position="477"/>
    </location>
</feature>
<keyword evidence="1" id="KW-0472">Membrane</keyword>
<dbReference type="InterPro" id="IPR013229">
    <property type="entry name" value="PEGA"/>
</dbReference>
<protein>
    <recommendedName>
        <fullName evidence="6">PEGA domain-containing protein</fullName>
    </recommendedName>
</protein>
<dbReference type="HOGENOM" id="CLU_405260_0_0_2"/>
<feature type="domain" description="Anaphase-promoting complex subunit 4-like WD40" evidence="3">
    <location>
        <begin position="275"/>
        <end position="334"/>
    </location>
</feature>
<dbReference type="SUPFAM" id="SSF50998">
    <property type="entry name" value="Quinoprotein alcohol dehydrogenase-like"/>
    <property type="match status" value="1"/>
</dbReference>
<evidence type="ECO:0000313" key="4">
    <source>
        <dbReference type="EMBL" id="AFL95919.1"/>
    </source>
</evidence>
<gene>
    <name evidence="4" type="ORF">CL1_1722</name>
</gene>
<keyword evidence="1" id="KW-0812">Transmembrane</keyword>
<evidence type="ECO:0000313" key="5">
    <source>
        <dbReference type="Proteomes" id="UP000006064"/>
    </source>
</evidence>
<feature type="domain" description="PEGA" evidence="2">
    <location>
        <begin position="336"/>
        <end position="405"/>
    </location>
</feature>
<keyword evidence="5" id="KW-1185">Reference proteome</keyword>
<feature type="transmembrane region" description="Helical" evidence="1">
    <location>
        <begin position="548"/>
        <end position="568"/>
    </location>
</feature>
<feature type="domain" description="PEGA" evidence="2">
    <location>
        <begin position="486"/>
        <end position="539"/>
    </location>
</feature>
<dbReference type="InterPro" id="IPR024977">
    <property type="entry name" value="Apc4-like_WD40_dom"/>
</dbReference>
<dbReference type="Pfam" id="PF12894">
    <property type="entry name" value="ANAPC4_WD40"/>
    <property type="match status" value="1"/>
</dbReference>
<accession>I3ZW35</accession>
<dbReference type="PANTHER" id="PTHR36194:SF1">
    <property type="entry name" value="S-LAYER-LIKE PROTEIN"/>
    <property type="match status" value="1"/>
</dbReference>
<dbReference type="PANTHER" id="PTHR36194">
    <property type="entry name" value="S-LAYER-LIKE PROTEIN"/>
    <property type="match status" value="1"/>
</dbReference>
<dbReference type="AlphaFoldDB" id="I3ZW35"/>
<reference evidence="4 5" key="1">
    <citation type="journal article" date="2012" name="J. Bacteriol.">
        <title>Complete Genome Sequence of the Hyperthermophilic Archaeon Thermococcus sp. Strain CL1, Isolated from a Paralvinella sp. Polychaete Worm Collected from a Hydrothermal Vent.</title>
        <authorList>
            <person name="Jung J.H."/>
            <person name="Holden J.F."/>
            <person name="Seo D.H."/>
            <person name="Park K.H."/>
            <person name="Shin H."/>
            <person name="Ryu S."/>
            <person name="Lee J.H."/>
            <person name="Park C.S."/>
        </authorList>
    </citation>
    <scope>NUCLEOTIDE SEQUENCE [LARGE SCALE GENOMIC DNA]</scope>
    <source>
        <strain evidence="5">DSM 27260 / KACC 17922 / CL1</strain>
    </source>
</reference>
<dbReference type="KEGG" id="thm:CL1_1722"/>
<dbReference type="InterPro" id="IPR011047">
    <property type="entry name" value="Quinoprotein_ADH-like_sf"/>
</dbReference>
<evidence type="ECO:0008006" key="6">
    <source>
        <dbReference type="Google" id="ProtNLM"/>
    </source>
</evidence>